<reference evidence="1 2" key="1">
    <citation type="submission" date="2015-01" db="EMBL/GenBank/DDBJ databases">
        <title>Evolution of Trichinella species and genotypes.</title>
        <authorList>
            <person name="Korhonen P.K."/>
            <person name="Edoardo P."/>
            <person name="Giuseppe L.R."/>
            <person name="Gasser R.B."/>
        </authorList>
    </citation>
    <scope>NUCLEOTIDE SEQUENCE [LARGE SCALE GENOMIC DNA]</scope>
    <source>
        <strain evidence="1">ISS1029</strain>
    </source>
</reference>
<protein>
    <submittedName>
        <fullName evidence="1">Uncharacterized protein</fullName>
    </submittedName>
</protein>
<organism evidence="1 2">
    <name type="scientific">Trichinella zimbabwensis</name>
    <dbReference type="NCBI Taxonomy" id="268475"/>
    <lineage>
        <taxon>Eukaryota</taxon>
        <taxon>Metazoa</taxon>
        <taxon>Ecdysozoa</taxon>
        <taxon>Nematoda</taxon>
        <taxon>Enoplea</taxon>
        <taxon>Dorylaimia</taxon>
        <taxon>Trichinellida</taxon>
        <taxon>Trichinellidae</taxon>
        <taxon>Trichinella</taxon>
    </lineage>
</organism>
<evidence type="ECO:0000313" key="2">
    <source>
        <dbReference type="Proteomes" id="UP000055024"/>
    </source>
</evidence>
<dbReference type="EMBL" id="JYDP01008402">
    <property type="protein sequence ID" value="KRY63667.1"/>
    <property type="molecule type" value="Genomic_DNA"/>
</dbReference>
<accession>A0A0V1DRQ9</accession>
<dbReference type="Proteomes" id="UP000055024">
    <property type="component" value="Unassembled WGS sequence"/>
</dbReference>
<name>A0A0V1DRQ9_9BILA</name>
<evidence type="ECO:0000313" key="1">
    <source>
        <dbReference type="EMBL" id="KRY63667.1"/>
    </source>
</evidence>
<gene>
    <name evidence="1" type="ORF">T11_5903</name>
</gene>
<sequence length="49" mass="5505">LVNAQMWVNDANGGHYGRSIPWAQKYGMTWLCAESTKISQQTPRESCSC</sequence>
<keyword evidence="2" id="KW-1185">Reference proteome</keyword>
<comment type="caution">
    <text evidence="1">The sequence shown here is derived from an EMBL/GenBank/DDBJ whole genome shotgun (WGS) entry which is preliminary data.</text>
</comment>
<dbReference type="AlphaFoldDB" id="A0A0V1DRQ9"/>
<proteinExistence type="predicted"/>
<feature type="non-terminal residue" evidence="1">
    <location>
        <position position="1"/>
    </location>
</feature>